<sequence length="66" mass="7514">MKHWRSYSALTFVLALAALFLWLGLPPEAVSRPVVEIKAPEQPAAMAEQFHVEKRNARVEELPPQF</sequence>
<evidence type="ECO:0000313" key="2">
    <source>
        <dbReference type="Proteomes" id="UP000596827"/>
    </source>
</evidence>
<name>A0A923M9Z2_9BURK</name>
<evidence type="ECO:0000313" key="1">
    <source>
        <dbReference type="EMBL" id="MBC5765613.1"/>
    </source>
</evidence>
<dbReference type="AlphaFoldDB" id="A0A923M9Z2"/>
<reference evidence="1" key="1">
    <citation type="submission" date="2020-08" db="EMBL/GenBank/DDBJ databases">
        <title>Ramlibacter sp. GTP1 16S ribosomal RNA gene genome sequencing and assembly.</title>
        <authorList>
            <person name="Kang M."/>
        </authorList>
    </citation>
    <scope>NUCLEOTIDE SEQUENCE</scope>
    <source>
        <strain evidence="1">GTP1</strain>
    </source>
</reference>
<proteinExistence type="predicted"/>
<comment type="caution">
    <text evidence="1">The sequence shown here is derived from an EMBL/GenBank/DDBJ whole genome shotgun (WGS) entry which is preliminary data.</text>
</comment>
<organism evidence="1 2">
    <name type="scientific">Ramlibacter albus</name>
    <dbReference type="NCBI Taxonomy" id="2079448"/>
    <lineage>
        <taxon>Bacteria</taxon>
        <taxon>Pseudomonadati</taxon>
        <taxon>Pseudomonadota</taxon>
        <taxon>Betaproteobacteria</taxon>
        <taxon>Burkholderiales</taxon>
        <taxon>Comamonadaceae</taxon>
        <taxon>Ramlibacter</taxon>
    </lineage>
</organism>
<accession>A0A923M9Z2</accession>
<gene>
    <name evidence="1" type="ORF">H8R02_14190</name>
</gene>
<dbReference type="Proteomes" id="UP000596827">
    <property type="component" value="Unassembled WGS sequence"/>
</dbReference>
<keyword evidence="2" id="KW-1185">Reference proteome</keyword>
<protein>
    <submittedName>
        <fullName evidence="1">Uncharacterized protein</fullName>
    </submittedName>
</protein>
<dbReference type="EMBL" id="JACORU010000005">
    <property type="protein sequence ID" value="MBC5765613.1"/>
    <property type="molecule type" value="Genomic_DNA"/>
</dbReference>
<dbReference type="RefSeq" id="WP_187082097.1">
    <property type="nucleotide sequence ID" value="NZ_JACORU010000005.1"/>
</dbReference>